<organism evidence="2 3">
    <name type="scientific">Sporolactobacillus shoreae</name>
    <dbReference type="NCBI Taxonomy" id="1465501"/>
    <lineage>
        <taxon>Bacteria</taxon>
        <taxon>Bacillati</taxon>
        <taxon>Bacillota</taxon>
        <taxon>Bacilli</taxon>
        <taxon>Bacillales</taxon>
        <taxon>Sporolactobacillaceae</taxon>
        <taxon>Sporolactobacillus</taxon>
    </lineage>
</organism>
<dbReference type="InterPro" id="IPR053163">
    <property type="entry name" value="HTH-type_regulator_Rgg"/>
</dbReference>
<gene>
    <name evidence="2" type="ORF">E4665_14510</name>
</gene>
<dbReference type="Gene3D" id="1.10.260.40">
    <property type="entry name" value="lambda repressor-like DNA-binding domains"/>
    <property type="match status" value="1"/>
</dbReference>
<dbReference type="RefSeq" id="WP_135349511.1">
    <property type="nucleotide sequence ID" value="NZ_SRJD01000020.1"/>
</dbReference>
<dbReference type="Pfam" id="PF21259">
    <property type="entry name" value="Rgg_C"/>
    <property type="match status" value="1"/>
</dbReference>
<dbReference type="EMBL" id="SRJD01000020">
    <property type="protein sequence ID" value="TGA96743.1"/>
    <property type="molecule type" value="Genomic_DNA"/>
</dbReference>
<dbReference type="InterPro" id="IPR010982">
    <property type="entry name" value="Lambda_DNA-bd_dom_sf"/>
</dbReference>
<dbReference type="OrthoDB" id="34624at2"/>
<comment type="caution">
    <text evidence="2">The sequence shown here is derived from an EMBL/GenBank/DDBJ whole genome shotgun (WGS) entry which is preliminary data.</text>
</comment>
<evidence type="ECO:0000313" key="2">
    <source>
        <dbReference type="EMBL" id="TGA96743.1"/>
    </source>
</evidence>
<keyword evidence="3" id="KW-1185">Reference proteome</keyword>
<evidence type="ECO:0000259" key="1">
    <source>
        <dbReference type="PROSITE" id="PS50943"/>
    </source>
</evidence>
<reference evidence="2 3" key="1">
    <citation type="journal article" date="2015" name="Int. J. Syst. Evol. Microbiol.">
        <title>Sporolactobacillus shoreae sp. nov. and Sporolactobacillus spathodeae sp. nov., two spore-forming lactic acid bacteria isolated from tree barks in Thailand.</title>
        <authorList>
            <person name="Thamacharoensuk T."/>
            <person name="Kitahara M."/>
            <person name="Ohkuma M."/>
            <person name="Thongchul N."/>
            <person name="Tanasupawat S."/>
        </authorList>
    </citation>
    <scope>NUCLEOTIDE SEQUENCE [LARGE SCALE GENOMIC DNA]</scope>
    <source>
        <strain evidence="2 3">BK92</strain>
    </source>
</reference>
<dbReference type="SMART" id="SM00530">
    <property type="entry name" value="HTH_XRE"/>
    <property type="match status" value="1"/>
</dbReference>
<dbReference type="InterPro" id="IPR011990">
    <property type="entry name" value="TPR-like_helical_dom_sf"/>
</dbReference>
<dbReference type="AlphaFoldDB" id="A0A4Z0GL57"/>
<dbReference type="PROSITE" id="PS50943">
    <property type="entry name" value="HTH_CROC1"/>
    <property type="match status" value="1"/>
</dbReference>
<dbReference type="SUPFAM" id="SSF47413">
    <property type="entry name" value="lambda repressor-like DNA-binding domains"/>
    <property type="match status" value="1"/>
</dbReference>
<dbReference type="PANTHER" id="PTHR37038:SF13">
    <property type="entry name" value="HTH CRO_C1-TYPE DOMAIN-CONTAINING PROTEIN"/>
    <property type="match status" value="1"/>
</dbReference>
<dbReference type="SUPFAM" id="SSF48452">
    <property type="entry name" value="TPR-like"/>
    <property type="match status" value="1"/>
</dbReference>
<dbReference type="InterPro" id="IPR010057">
    <property type="entry name" value="Transcription_activator_Rgg_C"/>
</dbReference>
<feature type="domain" description="HTH cro/C1-type" evidence="1">
    <location>
        <begin position="9"/>
        <end position="62"/>
    </location>
</feature>
<accession>A0A4Z0GL57</accession>
<dbReference type="Gene3D" id="1.25.40.10">
    <property type="entry name" value="Tetratricopeptide repeat domain"/>
    <property type="match status" value="1"/>
</dbReference>
<dbReference type="NCBIfam" id="TIGR01716">
    <property type="entry name" value="RGG_Cterm"/>
    <property type="match status" value="1"/>
</dbReference>
<dbReference type="InterPro" id="IPR001387">
    <property type="entry name" value="Cro/C1-type_HTH"/>
</dbReference>
<sequence length="292" mass="33817">MAYQLGEVLKKIRESKKYTQKYVSDNHMSRTTYAKIEACTMEPTVGKFMHILQKLDISYDELKYIQNMYSLEGKEEIIHDFFQVSTSVETSKFFKLKKSCEQYLINHSDSVVDDIRSICIAQLIIQSENDYKKAHIHASKVWERLSKLDDWYTIELKLINNIFFFFPLETGISIAQKALKEINKFSFVEKINELKPAYLLNMALLMINNLQFSEAHHFSEKAIHECDLQKRYDLISVAHARKGVALINLGKNSEGIASIKKAIAINKALDQTQMINAILEEVRQKTDISISF</sequence>
<evidence type="ECO:0000313" key="3">
    <source>
        <dbReference type="Proteomes" id="UP000298347"/>
    </source>
</evidence>
<dbReference type="Proteomes" id="UP000298347">
    <property type="component" value="Unassembled WGS sequence"/>
</dbReference>
<dbReference type="GO" id="GO:0003677">
    <property type="term" value="F:DNA binding"/>
    <property type="evidence" value="ECO:0007669"/>
    <property type="project" value="InterPro"/>
</dbReference>
<name>A0A4Z0GL57_9BACL</name>
<dbReference type="CDD" id="cd00093">
    <property type="entry name" value="HTH_XRE"/>
    <property type="match status" value="1"/>
</dbReference>
<protein>
    <submittedName>
        <fullName evidence="2">Rgg/GadR/MutR family transcriptional regulator</fullName>
    </submittedName>
</protein>
<proteinExistence type="predicted"/>
<dbReference type="PANTHER" id="PTHR37038">
    <property type="entry name" value="TRANSCRIPTIONAL REGULATOR-RELATED"/>
    <property type="match status" value="1"/>
</dbReference>